<comment type="similarity">
    <text evidence="1 9">Belongs to the ABC transporter superfamily.</text>
</comment>
<dbReference type="EMBL" id="JQ844242">
    <property type="protein sequence ID" value="AGS53688.1"/>
    <property type="molecule type" value="Genomic_DNA"/>
</dbReference>
<dbReference type="GO" id="GO:0016887">
    <property type="term" value="F:ATP hydrolysis activity"/>
    <property type="evidence" value="ECO:0007669"/>
    <property type="project" value="InterPro"/>
</dbReference>
<evidence type="ECO:0000256" key="9">
    <source>
        <dbReference type="RuleBase" id="RU365094"/>
    </source>
</evidence>
<dbReference type="GO" id="GO:0005524">
    <property type="term" value="F:ATP binding"/>
    <property type="evidence" value="ECO:0007669"/>
    <property type="project" value="UniProtKB-UniRule"/>
</dbReference>
<dbReference type="SMART" id="SM00382">
    <property type="entry name" value="AAA"/>
    <property type="match status" value="1"/>
</dbReference>
<dbReference type="Pfam" id="PF00005">
    <property type="entry name" value="ABC_tran"/>
    <property type="match status" value="1"/>
</dbReference>
<dbReference type="FunFam" id="3.40.50.300:FF:000056">
    <property type="entry name" value="Cell division ATP-binding protein FtsE"/>
    <property type="match status" value="1"/>
</dbReference>
<dbReference type="InterPro" id="IPR015854">
    <property type="entry name" value="ABC_transpr_LolD-like"/>
</dbReference>
<dbReference type="GO" id="GO:0005886">
    <property type="term" value="C:plasma membrane"/>
    <property type="evidence" value="ECO:0007669"/>
    <property type="project" value="UniProtKB-SubCell"/>
</dbReference>
<evidence type="ECO:0000256" key="8">
    <source>
        <dbReference type="ARBA" id="ARBA00023306"/>
    </source>
</evidence>
<dbReference type="SUPFAM" id="SSF52540">
    <property type="entry name" value="P-loop containing nucleoside triphosphate hydrolases"/>
    <property type="match status" value="1"/>
</dbReference>
<keyword evidence="8 9" id="KW-0131">Cell cycle</keyword>
<evidence type="ECO:0000256" key="6">
    <source>
        <dbReference type="ARBA" id="ARBA00022840"/>
    </source>
</evidence>
<dbReference type="InterPro" id="IPR005286">
    <property type="entry name" value="Cell_div_FtsE"/>
</dbReference>
<comment type="subunit">
    <text evidence="9">Homodimer. Forms a membrane-associated complex with FtsX.</text>
</comment>
<organism evidence="11">
    <name type="scientific">uncultured bacterium contig00144</name>
    <dbReference type="NCBI Taxonomy" id="1181585"/>
    <lineage>
        <taxon>Bacteria</taxon>
        <taxon>environmental samples</taxon>
    </lineage>
</organism>
<evidence type="ECO:0000313" key="11">
    <source>
        <dbReference type="EMBL" id="AGS53688.1"/>
    </source>
</evidence>
<keyword evidence="4 9" id="KW-0132">Cell division</keyword>
<dbReference type="InterPro" id="IPR027417">
    <property type="entry name" value="P-loop_NTPase"/>
</dbReference>
<evidence type="ECO:0000256" key="4">
    <source>
        <dbReference type="ARBA" id="ARBA00022618"/>
    </source>
</evidence>
<protein>
    <recommendedName>
        <fullName evidence="2 9">Cell division ATP-binding protein FtsE</fullName>
    </recommendedName>
</protein>
<keyword evidence="3 9" id="KW-1003">Cell membrane</keyword>
<evidence type="ECO:0000259" key="10">
    <source>
        <dbReference type="PROSITE" id="PS50893"/>
    </source>
</evidence>
<comment type="subcellular location">
    <subcellularLocation>
        <location evidence="9">Cell membrane</location>
        <topology evidence="9">Peripheral membrane protein</topology>
        <orientation evidence="9">Cytoplasmic side</orientation>
    </subcellularLocation>
</comment>
<evidence type="ECO:0000256" key="7">
    <source>
        <dbReference type="ARBA" id="ARBA00023136"/>
    </source>
</evidence>
<accession>A0A806K1G4</accession>
<name>A0A806K1G4_9BACT</name>
<dbReference type="PANTHER" id="PTHR24220">
    <property type="entry name" value="IMPORT ATP-BINDING PROTEIN"/>
    <property type="match status" value="1"/>
</dbReference>
<evidence type="ECO:0000256" key="3">
    <source>
        <dbReference type="ARBA" id="ARBA00022475"/>
    </source>
</evidence>
<dbReference type="NCBIfam" id="TIGR02673">
    <property type="entry name" value="FtsE"/>
    <property type="match status" value="1"/>
</dbReference>
<sequence length="234" mass="26043">MISLKHVVKRYGRIQYGLNDVTFQIYPGEFVFLTGPSGAGKTTLLRLLFREETATSGEIRVAGHRLGQMPRKEIPVLRRKLGVVFQDFKLIQDMTVFENVAFVLKIHGAGFHEQRQRSLRALKMVGLQHKISSFPRQISGGEQQRVSIARALVNDPLVLLADEPTGNLDPELSQEIMSLFERINRQGTTVFIATHDRGLLGQMKKRIIGLENGTLAMDEPAPSGASLQASSPIL</sequence>
<dbReference type="PANTHER" id="PTHR24220:SF470">
    <property type="entry name" value="CELL DIVISION ATP-BINDING PROTEIN FTSE"/>
    <property type="match status" value="1"/>
</dbReference>
<evidence type="ECO:0000256" key="2">
    <source>
        <dbReference type="ARBA" id="ARBA00020019"/>
    </source>
</evidence>
<gene>
    <name evidence="9" type="primary">ftsE</name>
</gene>
<dbReference type="PROSITE" id="PS50893">
    <property type="entry name" value="ABC_TRANSPORTER_2"/>
    <property type="match status" value="1"/>
</dbReference>
<evidence type="ECO:0000256" key="1">
    <source>
        <dbReference type="ARBA" id="ARBA00005417"/>
    </source>
</evidence>
<dbReference type="GO" id="GO:0051301">
    <property type="term" value="P:cell division"/>
    <property type="evidence" value="ECO:0007669"/>
    <property type="project" value="UniProtKB-UniRule"/>
</dbReference>
<keyword evidence="6 9" id="KW-0067">ATP-binding</keyword>
<dbReference type="InterPro" id="IPR017871">
    <property type="entry name" value="ABC_transporter-like_CS"/>
</dbReference>
<dbReference type="PROSITE" id="PS00211">
    <property type="entry name" value="ABC_TRANSPORTER_1"/>
    <property type="match status" value="1"/>
</dbReference>
<keyword evidence="5 9" id="KW-0547">Nucleotide-binding</keyword>
<dbReference type="InterPro" id="IPR003439">
    <property type="entry name" value="ABC_transporter-like_ATP-bd"/>
</dbReference>
<dbReference type="GO" id="GO:0022857">
    <property type="term" value="F:transmembrane transporter activity"/>
    <property type="evidence" value="ECO:0007669"/>
    <property type="project" value="TreeGrafter"/>
</dbReference>
<dbReference type="AlphaFoldDB" id="A0A806K1G4"/>
<reference evidence="11" key="1">
    <citation type="submission" date="2012-03" db="EMBL/GenBank/DDBJ databases">
        <title>Functional metagenomics reveals considerable lignocellulase gene clusters in the gut microbiome of a wood-feeding higher termite.</title>
        <authorList>
            <person name="Liu N."/>
        </authorList>
    </citation>
    <scope>NUCLEOTIDE SEQUENCE</scope>
</reference>
<proteinExistence type="inferred from homology"/>
<evidence type="ECO:0000256" key="5">
    <source>
        <dbReference type="ARBA" id="ARBA00022741"/>
    </source>
</evidence>
<comment type="function">
    <text evidence="9">Part of the ABC transporter FtsEX involved in cellular division.</text>
</comment>
<feature type="domain" description="ABC transporter" evidence="10">
    <location>
        <begin position="2"/>
        <end position="233"/>
    </location>
</feature>
<dbReference type="Gene3D" id="3.40.50.300">
    <property type="entry name" value="P-loop containing nucleotide triphosphate hydrolases"/>
    <property type="match status" value="1"/>
</dbReference>
<keyword evidence="7 9" id="KW-0472">Membrane</keyword>
<dbReference type="InterPro" id="IPR003593">
    <property type="entry name" value="AAA+_ATPase"/>
</dbReference>